<dbReference type="SUPFAM" id="SSF51338">
    <property type="entry name" value="Composite domain of metallo-dependent hydrolases"/>
    <property type="match status" value="1"/>
</dbReference>
<evidence type="ECO:0000313" key="10">
    <source>
        <dbReference type="Proteomes" id="UP000001205"/>
    </source>
</evidence>
<keyword evidence="10" id="KW-1185">Reference proteome</keyword>
<accession>A0ABF7QZP6</accession>
<gene>
    <name evidence="9" type="primary">adeC</name>
    <name evidence="6" type="synonym">ade</name>
    <name evidence="9" type="ORF">BT0_B07</name>
</gene>
<dbReference type="KEGG" id="btu:BT0_B07"/>
<name>A0ABF7QZP6_BORT9</name>
<dbReference type="Pfam" id="PF01979">
    <property type="entry name" value="Amidohydro_1"/>
    <property type="match status" value="1"/>
</dbReference>
<feature type="domain" description="Adenine deaminase C-terminal" evidence="8">
    <location>
        <begin position="376"/>
        <end position="543"/>
    </location>
</feature>
<dbReference type="InterPro" id="IPR011059">
    <property type="entry name" value="Metal-dep_hydrolase_composite"/>
</dbReference>
<dbReference type="PANTHER" id="PTHR11113">
    <property type="entry name" value="N-ACETYLGLUCOSAMINE-6-PHOSPHATE DEACETYLASE"/>
    <property type="match status" value="1"/>
</dbReference>
<dbReference type="InterPro" id="IPR006680">
    <property type="entry name" value="Amidohydro-rel"/>
</dbReference>
<evidence type="ECO:0000256" key="1">
    <source>
        <dbReference type="ARBA" id="ARBA00006773"/>
    </source>
</evidence>
<feature type="domain" description="Amidohydrolase-related" evidence="7">
    <location>
        <begin position="43"/>
        <end position="329"/>
    </location>
</feature>
<dbReference type="Gene3D" id="3.20.20.140">
    <property type="entry name" value="Metal-dependent hydrolases"/>
    <property type="match status" value="1"/>
</dbReference>
<dbReference type="InterPro" id="IPR006679">
    <property type="entry name" value="Adenine_deam"/>
</dbReference>
<dbReference type="Proteomes" id="UP000001205">
    <property type="component" value="Plasmid lpB34"/>
</dbReference>
<dbReference type="Gene3D" id="2.30.40.10">
    <property type="entry name" value="Urease, subunit C, domain 1"/>
    <property type="match status" value="1"/>
</dbReference>
<dbReference type="PANTHER" id="PTHR11113:SF2">
    <property type="entry name" value="ADENINE DEAMINASE"/>
    <property type="match status" value="1"/>
</dbReference>
<dbReference type="EC" id="3.5.4.2" evidence="2 6"/>
<dbReference type="InterPro" id="IPR026912">
    <property type="entry name" value="Adenine_deam_C"/>
</dbReference>
<evidence type="ECO:0000313" key="9">
    <source>
        <dbReference type="EMBL" id="ASJ27636.1"/>
    </source>
</evidence>
<comment type="cofactor">
    <cofactor evidence="6">
        <name>Mn(2+)</name>
        <dbReference type="ChEBI" id="CHEBI:29035"/>
    </cofactor>
</comment>
<dbReference type="SUPFAM" id="SSF51556">
    <property type="entry name" value="Metallo-dependent hydrolases"/>
    <property type="match status" value="1"/>
</dbReference>
<evidence type="ECO:0000256" key="4">
    <source>
        <dbReference type="ARBA" id="ARBA00023211"/>
    </source>
</evidence>
<evidence type="ECO:0000259" key="7">
    <source>
        <dbReference type="Pfam" id="PF01979"/>
    </source>
</evidence>
<comment type="catalytic activity">
    <reaction evidence="5 6">
        <text>adenine + H2O + H(+) = hypoxanthine + NH4(+)</text>
        <dbReference type="Rhea" id="RHEA:23688"/>
        <dbReference type="ChEBI" id="CHEBI:15377"/>
        <dbReference type="ChEBI" id="CHEBI:15378"/>
        <dbReference type="ChEBI" id="CHEBI:16708"/>
        <dbReference type="ChEBI" id="CHEBI:17368"/>
        <dbReference type="ChEBI" id="CHEBI:28938"/>
        <dbReference type="EC" id="3.5.4.2"/>
    </reaction>
</comment>
<evidence type="ECO:0000256" key="3">
    <source>
        <dbReference type="ARBA" id="ARBA00022801"/>
    </source>
</evidence>
<reference evidence="9 10" key="3">
    <citation type="journal article" date="1999" name="Mol. Microbiol.">
        <title>Extensive interplasmidic duplications change the virulence phenotype of the relapsing fever agent Borrelia turicatae.</title>
        <authorList>
            <person name="Penningon P.M."/>
            <person name="Cadavid D."/>
            <person name="Bunikis J."/>
            <person name="Norris S.J."/>
            <person name="Barbour A.G."/>
        </authorList>
    </citation>
    <scope>NUCLEOTIDE SEQUENCE [LARGE SCALE GENOMIC DNA]</scope>
    <source>
        <strain evidence="9 10">91E135</strain>
        <plasmid evidence="9 10">lpB34</plasmid>
    </source>
</reference>
<dbReference type="InterPro" id="IPR032466">
    <property type="entry name" value="Metal_Hydrolase"/>
</dbReference>
<comment type="similarity">
    <text evidence="1 6">Belongs to the metallo-dependent hydrolases superfamily. Adenine deaminase family.</text>
</comment>
<dbReference type="AlphaFoldDB" id="A0ABF7QZP6"/>
<reference evidence="9 10" key="1">
    <citation type="journal article" date="1994" name="J. Exp. Med.">
        <title>Variability of a bacterial surface protein and disease expression in a possible mouse model of systemic Lyme borreliosis.</title>
        <authorList>
            <person name="Cadavid D."/>
            <person name="Thomas D.D."/>
            <person name="Crawley R."/>
            <person name="Barbour A.G."/>
        </authorList>
    </citation>
    <scope>NUCLEOTIDE SEQUENCE [LARGE SCALE GENOMIC DNA]</scope>
    <source>
        <strain evidence="9 10">91E135</strain>
    </source>
</reference>
<dbReference type="CDD" id="cd01295">
    <property type="entry name" value="AdeC"/>
    <property type="match status" value="1"/>
</dbReference>
<evidence type="ECO:0000256" key="5">
    <source>
        <dbReference type="ARBA" id="ARBA00047720"/>
    </source>
</evidence>
<evidence type="ECO:0000259" key="8">
    <source>
        <dbReference type="Pfam" id="PF13382"/>
    </source>
</evidence>
<dbReference type="NCBIfam" id="TIGR01178">
    <property type="entry name" value="ade"/>
    <property type="match status" value="1"/>
</dbReference>
<dbReference type="RefSeq" id="WP_088895106.1">
    <property type="nucleotide sequence ID" value="NZ_CP019364.1"/>
</dbReference>
<dbReference type="HAMAP" id="MF_01518">
    <property type="entry name" value="Adenine_deamin"/>
    <property type="match status" value="1"/>
</dbReference>
<dbReference type="EMBL" id="CP019364">
    <property type="protein sequence ID" value="ASJ27636.1"/>
    <property type="molecule type" value="Genomic_DNA"/>
</dbReference>
<organism evidence="9 10">
    <name type="scientific">Borrelia turicatae (strain 91E135)</name>
    <dbReference type="NCBI Taxonomy" id="314724"/>
    <lineage>
        <taxon>Bacteria</taxon>
        <taxon>Pseudomonadati</taxon>
        <taxon>Spirochaetota</taxon>
        <taxon>Spirochaetia</taxon>
        <taxon>Spirochaetales</taxon>
        <taxon>Borreliaceae</taxon>
        <taxon>Borrelia</taxon>
    </lineage>
</organism>
<keyword evidence="9" id="KW-0614">Plasmid</keyword>
<reference evidence="9 10" key="2">
    <citation type="journal article" date="1997" name="Infect. Immun.">
        <title>Immunologic and genetic analyses of VmpA of a neurotropic strain of Borrelia turicatae.</title>
        <authorList>
            <person name="Cadavid D."/>
            <person name="Pennington P.M."/>
            <person name="Kerentseva T.A."/>
            <person name="Bergstrom S."/>
            <person name="Barbour A.G."/>
        </authorList>
    </citation>
    <scope>NUCLEOTIDE SEQUENCE [LARGE SCALE GENOMIC DNA]</scope>
    <source>
        <strain evidence="9 10">91E135</strain>
    </source>
</reference>
<evidence type="ECO:0000256" key="6">
    <source>
        <dbReference type="HAMAP-Rule" id="MF_01518"/>
    </source>
</evidence>
<geneLocation type="plasmid" evidence="9 10">
    <name>lpB34</name>
</geneLocation>
<sequence length="548" mass="60808">MNSLLIKANYIDIVNKEIYPSHITIKNGTISNIERTNESLKDYVLPGFIDSHIHIESSLLIPSHFAHLVVQHGTVSTISDPHEIANVNGIDGINFMINNSNKIDFKIFFGAPSCVPALPLEIETSGHVLDDKDVDKLLALDNIYYLSEMMNFPGVLNRDPKVMNKIHSALKRNKVVDGHAPGLSPESVLKYASAGISTDHECSTIEDARYKLSLGMKILIREGSAAKNFEALHPLISECSGKYRDHLMFCCDDAHPDILLNGHINLMVSRAIEYGHDFFDVLKIACINPVIHYKIPVGLLQVGDPADFIITKDLKTFKVDKTYINGKLVFSDGKSYIPLLNENPINNFNCSKKSIDDFKFFTQSKTIPTINCINNQIITNKTMTDSNLLAPNFESNISKDILKIAVINRYNNHNKISIGFTKNFGLKNGAIGSTVAHDSHNIIVLGTSDEYLCKAANLIIENKGGLCALNNQDTLILKLPIAGLMSMSPPKEVALKYIQLNNFCRNVLGSNLDSPLMTLSFMSLTVIPHLKINDKGLFDVDSFSFLNF</sequence>
<keyword evidence="3 6" id="KW-0378">Hydrolase</keyword>
<dbReference type="Pfam" id="PF13382">
    <property type="entry name" value="Adenine_deam_C"/>
    <property type="match status" value="1"/>
</dbReference>
<evidence type="ECO:0000256" key="2">
    <source>
        <dbReference type="ARBA" id="ARBA00012782"/>
    </source>
</evidence>
<protein>
    <recommendedName>
        <fullName evidence="2 6">Adenine deaminase</fullName>
        <shortName evidence="6">Adenase</shortName>
        <shortName evidence="6">Adenine aminase</shortName>
        <ecNumber evidence="2 6">3.5.4.2</ecNumber>
    </recommendedName>
</protein>
<dbReference type="GO" id="GO:0000034">
    <property type="term" value="F:adenine deaminase activity"/>
    <property type="evidence" value="ECO:0007669"/>
    <property type="project" value="UniProtKB-UniRule"/>
</dbReference>
<reference evidence="9 10" key="4">
    <citation type="journal article" date="2005" name="J. Clin. Microbiol.">
        <title>Phylogenetic analysis of the spirochetes Borrelia parkeri and Borrelia turicatae and the potential for tick-borne relapsing fever in Florida.</title>
        <authorList>
            <person name="Schwan T.G."/>
            <person name="Raffel S.J."/>
            <person name="Schrumpf M.E."/>
            <person name="Policastro P.F."/>
            <person name="Rawlings J.A."/>
            <person name="Lane R.S."/>
            <person name="Breitschwerdt E.B."/>
            <person name="Porcella S.F."/>
        </authorList>
    </citation>
    <scope>NUCLEOTIDE SEQUENCE [LARGE SCALE GENOMIC DNA]</scope>
    <source>
        <strain evidence="9 10">91E135</strain>
    </source>
</reference>
<keyword evidence="4 6" id="KW-0464">Manganese</keyword>
<proteinExistence type="inferred from homology"/>